<dbReference type="Gene3D" id="3.40.50.300">
    <property type="entry name" value="P-loop containing nucleotide triphosphate hydrolases"/>
    <property type="match status" value="1"/>
</dbReference>
<dbReference type="Proteomes" id="UP001055580">
    <property type="component" value="Chromosome"/>
</dbReference>
<dbReference type="InterPro" id="IPR011104">
    <property type="entry name" value="Hpr_kin/Pase_C"/>
</dbReference>
<organism evidence="2 3">
    <name type="scientific">Sphingomonas donggukensis</name>
    <dbReference type="NCBI Taxonomy" id="2949093"/>
    <lineage>
        <taxon>Bacteria</taxon>
        <taxon>Pseudomonadati</taxon>
        <taxon>Pseudomonadota</taxon>
        <taxon>Alphaproteobacteria</taxon>
        <taxon>Sphingomonadales</taxon>
        <taxon>Sphingomonadaceae</taxon>
        <taxon>Sphingomonas</taxon>
    </lineage>
</organism>
<dbReference type="RefSeq" id="WP_250750907.1">
    <property type="nucleotide sequence ID" value="NZ_CP098401.1"/>
</dbReference>
<gene>
    <name evidence="2" type="ORF">M9980_11480</name>
</gene>
<evidence type="ECO:0000313" key="3">
    <source>
        <dbReference type="Proteomes" id="UP001055580"/>
    </source>
</evidence>
<evidence type="ECO:0000259" key="1">
    <source>
        <dbReference type="Pfam" id="PF07475"/>
    </source>
</evidence>
<evidence type="ECO:0000313" key="2">
    <source>
        <dbReference type="EMBL" id="URW75162.1"/>
    </source>
</evidence>
<name>A0ABY4TUN1_9SPHN</name>
<reference evidence="2" key="1">
    <citation type="submission" date="2022-05" db="EMBL/GenBank/DDBJ databases">
        <title>Sphingomonas sp. strain RMG20 Genome sequencing and assembly.</title>
        <authorList>
            <person name="Kim I."/>
        </authorList>
    </citation>
    <scope>NUCLEOTIDE SEQUENCE</scope>
    <source>
        <strain evidence="2">RMG20</strain>
    </source>
</reference>
<dbReference type="Pfam" id="PF07475">
    <property type="entry name" value="Hpr_kinase_C"/>
    <property type="match status" value="1"/>
</dbReference>
<proteinExistence type="predicted"/>
<accession>A0ABY4TUN1</accession>
<protein>
    <recommendedName>
        <fullName evidence="1">HPr kinase/phosphorylase C-terminal domain-containing protein</fullName>
    </recommendedName>
</protein>
<dbReference type="EMBL" id="CP098401">
    <property type="protein sequence ID" value="URW75162.1"/>
    <property type="molecule type" value="Genomic_DNA"/>
</dbReference>
<dbReference type="SUPFAM" id="SSF53795">
    <property type="entry name" value="PEP carboxykinase-like"/>
    <property type="match status" value="1"/>
</dbReference>
<dbReference type="InterPro" id="IPR027417">
    <property type="entry name" value="P-loop_NTPase"/>
</dbReference>
<keyword evidence="3" id="KW-1185">Reference proteome</keyword>
<sequence length="284" mass="29477">MRHHATAFGLHWSSDLPLPLFPPAADAARPADVTVVWHAALADRPGGRTINNGRIFADGIRFAQDGATFDMRDGNRIDWTTAVRPAAPPDALYGTVAALLAAWRGTVPIHGSSVEIDGSAVIVCGPSGAGKSTLAAALVAAGARLVSDDLSVLSANAGGVAVWPGRPAIRLVPSGGLAPGEAKRLHRPSATVDPRAPVPLTTLLVRGDDGLPDGAVARLSLLTRQLYRPRWMAAMPRLADRLGLLGRAAEAISVVILPPAGHDRAVPVERRAEAAIAAVRAVRS</sequence>
<feature type="domain" description="HPr kinase/phosphorylase C-terminal" evidence="1">
    <location>
        <begin position="108"/>
        <end position="154"/>
    </location>
</feature>